<dbReference type="SUPFAM" id="SSF52540">
    <property type="entry name" value="P-loop containing nucleoside triphosphate hydrolases"/>
    <property type="match status" value="1"/>
</dbReference>
<dbReference type="GO" id="GO:0005524">
    <property type="term" value="F:ATP binding"/>
    <property type="evidence" value="ECO:0007669"/>
    <property type="project" value="UniProtKB-KW"/>
</dbReference>
<dbReference type="AlphaFoldDB" id="C7LZ37"/>
<name>C7LZ37_ACIFD</name>
<dbReference type="GO" id="GO:0022857">
    <property type="term" value="F:transmembrane transporter activity"/>
    <property type="evidence" value="ECO:0007669"/>
    <property type="project" value="TreeGrafter"/>
</dbReference>
<dbReference type="OrthoDB" id="3176024at2"/>
<dbReference type="Proteomes" id="UP000000771">
    <property type="component" value="Chromosome"/>
</dbReference>
<dbReference type="InterPro" id="IPR015854">
    <property type="entry name" value="ABC_transpr_LolD-like"/>
</dbReference>
<dbReference type="RefSeq" id="WP_015798481.1">
    <property type="nucleotide sequence ID" value="NC_013124.1"/>
</dbReference>
<dbReference type="InterPro" id="IPR027417">
    <property type="entry name" value="P-loop_NTPase"/>
</dbReference>
<evidence type="ECO:0000259" key="3">
    <source>
        <dbReference type="PROSITE" id="PS50893"/>
    </source>
</evidence>
<dbReference type="PANTHER" id="PTHR24220:SF685">
    <property type="entry name" value="ABC TRANSPORTER RELATED"/>
    <property type="match status" value="1"/>
</dbReference>
<gene>
    <name evidence="4" type="ordered locus">Afer_1060</name>
</gene>
<dbReference type="HOGENOM" id="CLU_000604_1_22_11"/>
<dbReference type="KEGG" id="afo:Afer_1060"/>
<evidence type="ECO:0000256" key="2">
    <source>
        <dbReference type="ARBA" id="ARBA00022840"/>
    </source>
</evidence>
<evidence type="ECO:0000256" key="1">
    <source>
        <dbReference type="ARBA" id="ARBA00022741"/>
    </source>
</evidence>
<evidence type="ECO:0000313" key="4">
    <source>
        <dbReference type="EMBL" id="ACU53995.1"/>
    </source>
</evidence>
<dbReference type="EMBL" id="CP001631">
    <property type="protein sequence ID" value="ACU53995.1"/>
    <property type="molecule type" value="Genomic_DNA"/>
</dbReference>
<dbReference type="GO" id="GO:0016887">
    <property type="term" value="F:ATP hydrolysis activity"/>
    <property type="evidence" value="ECO:0007669"/>
    <property type="project" value="InterPro"/>
</dbReference>
<accession>C7LZ37</accession>
<dbReference type="PROSITE" id="PS50893">
    <property type="entry name" value="ABC_TRANSPORTER_2"/>
    <property type="match status" value="1"/>
</dbReference>
<reference evidence="4 5" key="1">
    <citation type="journal article" date="2009" name="Stand. Genomic Sci.">
        <title>Complete genome sequence of Acidimicrobium ferrooxidans type strain (ICP).</title>
        <authorList>
            <person name="Clum A."/>
            <person name="Nolan M."/>
            <person name="Lang E."/>
            <person name="Glavina Del Rio T."/>
            <person name="Tice H."/>
            <person name="Copeland A."/>
            <person name="Cheng J.F."/>
            <person name="Lucas S."/>
            <person name="Chen F."/>
            <person name="Bruce D."/>
            <person name="Goodwin L."/>
            <person name="Pitluck S."/>
            <person name="Ivanova N."/>
            <person name="Mavrommatis K."/>
            <person name="Mikhailova N."/>
            <person name="Pati A."/>
            <person name="Chen A."/>
            <person name="Palaniappan K."/>
            <person name="Goker M."/>
            <person name="Spring S."/>
            <person name="Land M."/>
            <person name="Hauser L."/>
            <person name="Chang Y.J."/>
            <person name="Jeffries C.C."/>
            <person name="Chain P."/>
            <person name="Bristow J."/>
            <person name="Eisen J.A."/>
            <person name="Markowitz V."/>
            <person name="Hugenholtz P."/>
            <person name="Kyrpides N.C."/>
            <person name="Klenk H.P."/>
            <person name="Lapidus A."/>
        </authorList>
    </citation>
    <scope>NUCLEOTIDE SEQUENCE [LARGE SCALE GENOMIC DNA]</scope>
    <source>
        <strain evidence="5">DSM 10331 / JCM 15462 / NBRC 103882 / ICP</strain>
    </source>
</reference>
<keyword evidence="5" id="KW-1185">Reference proteome</keyword>
<organism evidence="4 5">
    <name type="scientific">Acidimicrobium ferrooxidans (strain DSM 10331 / JCM 15462 / NBRC 103882 / ICP)</name>
    <dbReference type="NCBI Taxonomy" id="525909"/>
    <lineage>
        <taxon>Bacteria</taxon>
        <taxon>Bacillati</taxon>
        <taxon>Actinomycetota</taxon>
        <taxon>Acidimicrobiia</taxon>
        <taxon>Acidimicrobiales</taxon>
        <taxon>Acidimicrobiaceae</taxon>
        <taxon>Acidimicrobium</taxon>
    </lineage>
</organism>
<dbReference type="InterPro" id="IPR003439">
    <property type="entry name" value="ABC_transporter-like_ATP-bd"/>
</dbReference>
<dbReference type="InterPro" id="IPR003593">
    <property type="entry name" value="AAA+_ATPase"/>
</dbReference>
<evidence type="ECO:0000313" key="5">
    <source>
        <dbReference type="Proteomes" id="UP000000771"/>
    </source>
</evidence>
<protein>
    <submittedName>
        <fullName evidence="4">ABC transporter related</fullName>
    </submittedName>
</protein>
<dbReference type="PROSITE" id="PS00211">
    <property type="entry name" value="ABC_TRANSPORTER_1"/>
    <property type="match status" value="1"/>
</dbReference>
<feature type="domain" description="ABC transporter" evidence="3">
    <location>
        <begin position="7"/>
        <end position="230"/>
    </location>
</feature>
<keyword evidence="2" id="KW-0067">ATP-binding</keyword>
<sequence length="230" mass="24814">MSEPFELVLEPIVVRRGRGSILELPELALASGELTAIIGPSGSGKTTLLHVLARILEPDEGRVLWRDAHGDHRLRRRQSVLVPQAFGLVAALTVAENIALALKLRGERASDRSPLVRDALASVGLDGLANRLVGELSGGQQQRVAVARALAVDSPILIADEPTSELDPDNRALVLDLLLERARSGPLVVLASHDPLVAERAHRTLELAEGRLVDDRWTPESQRNGSPEQP</sequence>
<dbReference type="eggNOG" id="COG1136">
    <property type="taxonomic scope" value="Bacteria"/>
</dbReference>
<keyword evidence="1" id="KW-0547">Nucleotide-binding</keyword>
<dbReference type="Pfam" id="PF00005">
    <property type="entry name" value="ABC_tran"/>
    <property type="match status" value="1"/>
</dbReference>
<dbReference type="Gene3D" id="3.40.50.300">
    <property type="entry name" value="P-loop containing nucleotide triphosphate hydrolases"/>
    <property type="match status" value="1"/>
</dbReference>
<dbReference type="GO" id="GO:0005886">
    <property type="term" value="C:plasma membrane"/>
    <property type="evidence" value="ECO:0007669"/>
    <property type="project" value="TreeGrafter"/>
</dbReference>
<dbReference type="PANTHER" id="PTHR24220">
    <property type="entry name" value="IMPORT ATP-BINDING PROTEIN"/>
    <property type="match status" value="1"/>
</dbReference>
<dbReference type="InterPro" id="IPR017871">
    <property type="entry name" value="ABC_transporter-like_CS"/>
</dbReference>
<dbReference type="STRING" id="525909.Afer_1060"/>
<dbReference type="SMART" id="SM00382">
    <property type="entry name" value="AAA"/>
    <property type="match status" value="1"/>
</dbReference>
<proteinExistence type="predicted"/>